<evidence type="ECO:0000256" key="1">
    <source>
        <dbReference type="SAM" id="MobiDB-lite"/>
    </source>
</evidence>
<keyword evidence="5" id="KW-1185">Reference proteome</keyword>
<reference evidence="3" key="1">
    <citation type="submission" date="2022-10" db="EMBL/GenBank/DDBJ databases">
        <authorList>
            <person name="Chen Y."/>
            <person name="Dougan E. K."/>
            <person name="Chan C."/>
            <person name="Rhodes N."/>
            <person name="Thang M."/>
        </authorList>
    </citation>
    <scope>NUCLEOTIDE SEQUENCE</scope>
</reference>
<dbReference type="OrthoDB" id="425989at2759"/>
<feature type="transmembrane region" description="Helical" evidence="2">
    <location>
        <begin position="122"/>
        <end position="145"/>
    </location>
</feature>
<keyword evidence="2" id="KW-0812">Transmembrane</keyword>
<evidence type="ECO:0000313" key="3">
    <source>
        <dbReference type="EMBL" id="CAI4011517.1"/>
    </source>
</evidence>
<evidence type="ECO:0000313" key="4">
    <source>
        <dbReference type="EMBL" id="CAL4798829.1"/>
    </source>
</evidence>
<dbReference type="EMBL" id="CAMXCT030005124">
    <property type="protein sequence ID" value="CAL4798829.1"/>
    <property type="molecule type" value="Genomic_DNA"/>
</dbReference>
<dbReference type="Proteomes" id="UP001152797">
    <property type="component" value="Unassembled WGS sequence"/>
</dbReference>
<dbReference type="AlphaFoldDB" id="A0A9P1GID2"/>
<evidence type="ECO:0000313" key="5">
    <source>
        <dbReference type="Proteomes" id="UP001152797"/>
    </source>
</evidence>
<proteinExistence type="predicted"/>
<feature type="region of interest" description="Disordered" evidence="1">
    <location>
        <begin position="307"/>
        <end position="329"/>
    </location>
</feature>
<organism evidence="3">
    <name type="scientific">Cladocopium goreaui</name>
    <dbReference type="NCBI Taxonomy" id="2562237"/>
    <lineage>
        <taxon>Eukaryota</taxon>
        <taxon>Sar</taxon>
        <taxon>Alveolata</taxon>
        <taxon>Dinophyceae</taxon>
        <taxon>Suessiales</taxon>
        <taxon>Symbiodiniaceae</taxon>
        <taxon>Cladocopium</taxon>
    </lineage>
</organism>
<feature type="transmembrane region" description="Helical" evidence="2">
    <location>
        <begin position="166"/>
        <end position="194"/>
    </location>
</feature>
<sequence>MGFLGASMAMCALPGVNDVPIFATVVHLVLSEWLPIWLFYFANYTLMTETTSYLYLWYTDVELSDLSDWMATLSSKDAKRVENLGEYVFCVQNEMNIASWSFDLSYKGNCVSLRGGYNLLAVANYISLLLCCGVVVSSLCLILWNDGSDICTGKYLATKWRYEKTRLFHCLAVMLLVLVVAGFLVTAIVSGATLKSQTFGQLFEAWFFYGSLETIVLLCSAYALLPSWSPRFDYGGEDFQRLRFRRTWRHVFWISSQEFARDLEEAILLAGCGKWKRLREALEDPDQAEEVLQICRLLDEEVCPSSATSTDASEASDCEDLQQRSALAT</sequence>
<gene>
    <name evidence="3" type="ORF">C1SCF055_LOCUS36672</name>
</gene>
<keyword evidence="2" id="KW-1133">Transmembrane helix</keyword>
<comment type="caution">
    <text evidence="3">The sequence shown here is derived from an EMBL/GenBank/DDBJ whole genome shotgun (WGS) entry which is preliminary data.</text>
</comment>
<dbReference type="EMBL" id="CAMXCT020005124">
    <property type="protein sequence ID" value="CAL1164892.1"/>
    <property type="molecule type" value="Genomic_DNA"/>
</dbReference>
<dbReference type="EMBL" id="CAMXCT010005124">
    <property type="protein sequence ID" value="CAI4011517.1"/>
    <property type="molecule type" value="Genomic_DNA"/>
</dbReference>
<reference evidence="4 5" key="2">
    <citation type="submission" date="2024-05" db="EMBL/GenBank/DDBJ databases">
        <authorList>
            <person name="Chen Y."/>
            <person name="Shah S."/>
            <person name="Dougan E. K."/>
            <person name="Thang M."/>
            <person name="Chan C."/>
        </authorList>
    </citation>
    <scope>NUCLEOTIDE SEQUENCE [LARGE SCALE GENOMIC DNA]</scope>
</reference>
<keyword evidence="2" id="KW-0472">Membrane</keyword>
<feature type="transmembrane region" description="Helical" evidence="2">
    <location>
        <begin position="206"/>
        <end position="225"/>
    </location>
</feature>
<accession>A0A9P1GID2</accession>
<evidence type="ECO:0000256" key="2">
    <source>
        <dbReference type="SAM" id="Phobius"/>
    </source>
</evidence>
<name>A0A9P1GID2_9DINO</name>
<protein>
    <submittedName>
        <fullName evidence="3">Uncharacterized protein</fullName>
    </submittedName>
</protein>